<dbReference type="InterPro" id="IPR022701">
    <property type="entry name" value="QTMAN_N"/>
</dbReference>
<organism evidence="9 10">
    <name type="scientific">Caerostris darwini</name>
    <dbReference type="NCBI Taxonomy" id="1538125"/>
    <lineage>
        <taxon>Eukaryota</taxon>
        <taxon>Metazoa</taxon>
        <taxon>Ecdysozoa</taxon>
        <taxon>Arthropoda</taxon>
        <taxon>Chelicerata</taxon>
        <taxon>Arachnida</taxon>
        <taxon>Araneae</taxon>
        <taxon>Araneomorphae</taxon>
        <taxon>Entelegynae</taxon>
        <taxon>Araneoidea</taxon>
        <taxon>Araneidae</taxon>
        <taxon>Caerostris</taxon>
    </lineage>
</organism>
<dbReference type="Pfam" id="PF12038">
    <property type="entry name" value="QTMAN_N"/>
    <property type="match status" value="1"/>
</dbReference>
<dbReference type="InterPro" id="IPR051862">
    <property type="entry name" value="GT-like_domain_containing_1"/>
</dbReference>
<dbReference type="InterPro" id="IPR001296">
    <property type="entry name" value="Glyco_trans_1"/>
</dbReference>
<reference evidence="9 10" key="1">
    <citation type="submission" date="2021-06" db="EMBL/GenBank/DDBJ databases">
        <title>Caerostris darwini draft genome.</title>
        <authorList>
            <person name="Kono N."/>
            <person name="Arakawa K."/>
        </authorList>
    </citation>
    <scope>NUCLEOTIDE SEQUENCE [LARGE SCALE GENOMIC DNA]</scope>
</reference>
<evidence type="ECO:0000259" key="7">
    <source>
        <dbReference type="Pfam" id="PF00534"/>
    </source>
</evidence>
<proteinExistence type="inferred from homology"/>
<gene>
    <name evidence="9" type="primary">gtdc1</name>
    <name evidence="9" type="ORF">CDAR_615241</name>
</gene>
<evidence type="ECO:0000256" key="2">
    <source>
        <dbReference type="ARBA" id="ARBA00022676"/>
    </source>
</evidence>
<dbReference type="GO" id="GO:0016438">
    <property type="term" value="F:tRNA-queuosine(34) beta-mannosyltransferase activity"/>
    <property type="evidence" value="ECO:0007669"/>
    <property type="project" value="UniProtKB-EC"/>
</dbReference>
<keyword evidence="10" id="KW-1185">Reference proteome</keyword>
<dbReference type="Pfam" id="PF00534">
    <property type="entry name" value="Glycos_transf_1"/>
    <property type="match status" value="1"/>
</dbReference>
<evidence type="ECO:0000313" key="10">
    <source>
        <dbReference type="Proteomes" id="UP001054837"/>
    </source>
</evidence>
<evidence type="ECO:0000256" key="3">
    <source>
        <dbReference type="ARBA" id="ARBA00022679"/>
    </source>
</evidence>
<comment type="catalytic activity">
    <reaction evidence="6">
        <text>queuosine(34) in tRNA(Asp) + GDP-alpha-D-mannose = O-4''-alpha-D-mannosylqueuosine(34) in tRNA(Asp) + GDP + H(+)</text>
        <dbReference type="Rhea" id="RHEA:12885"/>
        <dbReference type="Rhea" id="RHEA-COMP:18572"/>
        <dbReference type="Rhea" id="RHEA-COMP:18581"/>
        <dbReference type="ChEBI" id="CHEBI:15378"/>
        <dbReference type="ChEBI" id="CHEBI:57527"/>
        <dbReference type="ChEBI" id="CHEBI:58189"/>
        <dbReference type="ChEBI" id="CHEBI:194431"/>
        <dbReference type="ChEBI" id="CHEBI:194442"/>
        <dbReference type="EC" id="2.4.1.110"/>
    </reaction>
    <physiologicalReaction direction="left-to-right" evidence="6">
        <dbReference type="Rhea" id="RHEA:12886"/>
    </physiologicalReaction>
</comment>
<dbReference type="PANTHER" id="PTHR13615">
    <property type="entry name" value="GLYCOSYLTRANSFERASE-LIKE 1"/>
    <property type="match status" value="1"/>
</dbReference>
<keyword evidence="2" id="KW-0328">Glycosyltransferase</keyword>
<evidence type="ECO:0000256" key="6">
    <source>
        <dbReference type="ARBA" id="ARBA00048439"/>
    </source>
</evidence>
<dbReference type="PANTHER" id="PTHR13615:SF3">
    <property type="entry name" value="GLYCOSYLTRANSFERASE-LIKE DOMAIN-CONTAINING PROTEIN 1"/>
    <property type="match status" value="1"/>
</dbReference>
<evidence type="ECO:0000313" key="9">
    <source>
        <dbReference type="EMBL" id="GIY25135.1"/>
    </source>
</evidence>
<evidence type="ECO:0000256" key="4">
    <source>
        <dbReference type="ARBA" id="ARBA00044517"/>
    </source>
</evidence>
<accession>A0AAV4RUL4</accession>
<feature type="domain" description="Glycosyl transferase family 1" evidence="7">
    <location>
        <begin position="187"/>
        <end position="308"/>
    </location>
</feature>
<dbReference type="EC" id="2.4.1.110" evidence="4"/>
<dbReference type="CDD" id="cd01635">
    <property type="entry name" value="Glycosyltransferase_GTB-type"/>
    <property type="match status" value="1"/>
</dbReference>
<name>A0AAV4RUL4_9ARAC</name>
<dbReference type="AlphaFoldDB" id="A0AAV4RUL4"/>
<evidence type="ECO:0000259" key="8">
    <source>
        <dbReference type="Pfam" id="PF12038"/>
    </source>
</evidence>
<evidence type="ECO:0000256" key="1">
    <source>
        <dbReference type="ARBA" id="ARBA00009481"/>
    </source>
</evidence>
<dbReference type="Proteomes" id="UP001054837">
    <property type="component" value="Unassembled WGS sequence"/>
</dbReference>
<evidence type="ECO:0000256" key="5">
    <source>
        <dbReference type="ARBA" id="ARBA00044539"/>
    </source>
</evidence>
<keyword evidence="3" id="KW-0808">Transferase</keyword>
<comment type="caution">
    <text evidence="9">The sequence shown here is derived from an EMBL/GenBank/DDBJ whole genome shotgun (WGS) entry which is preliminary data.</text>
</comment>
<feature type="domain" description="tRNA-queuosine alpha-mannosyltransferase N-terminal" evidence="8">
    <location>
        <begin position="5"/>
        <end position="171"/>
    </location>
</feature>
<dbReference type="Gene3D" id="3.40.50.2000">
    <property type="entry name" value="Glycogen Phosphorylase B"/>
    <property type="match status" value="1"/>
</dbReference>
<protein>
    <recommendedName>
        <fullName evidence="5">tRNA-queuosine alpha-mannosyltransferase</fullName>
        <ecNumber evidence="4">2.4.1.110</ecNumber>
    </recommendedName>
</protein>
<dbReference type="EMBL" id="BPLQ01006783">
    <property type="protein sequence ID" value="GIY25135.1"/>
    <property type="molecule type" value="Genomic_DNA"/>
</dbReference>
<dbReference type="SUPFAM" id="SSF53756">
    <property type="entry name" value="UDP-Glycosyltransferase/glycogen phosphorylase"/>
    <property type="match status" value="1"/>
</dbReference>
<sequence>MSMKQILLIEAFYGGSHKQLIDLIAELFPQTSELHTMSAKKWHWRGISSPLYLANTIPKDHNFRVLFTSSVVPLAELIALRKDLANLHKVVYFHENQLVYPVQEWKTRYFQHGYNDILSCLVADKIVFNSNFNKESFFKSLQNFFNLMPDYRPKNLDEQIRPKCQVIYFPIQVSLKDFSSVNSNSISDSPQKKLHIIWPHRWEHDKDPDTFFSVIYRLKDSGEDFKLSVMGETFSENPKIFDEARKYLESHVVNWGYMSSKEQYYRVLQEADVVVSTAIHEFFGVSMLEAVSLKCYPLCPNRLVYPEIYPVEYLYNTSNQLFTKLRYFCRRPNAVRHHNTKVNLSQFSWEKLKVQYQDILTELPN</sequence>
<comment type="similarity">
    <text evidence="1">Belongs to the glycosyltransferase group 1 family. Glycosyltransferase 4 subfamily.</text>
</comment>